<dbReference type="FunFam" id="3.40.50.720:FF:000203">
    <property type="entry name" value="D-3-phosphoglycerate dehydrogenase (SerA)"/>
    <property type="match status" value="1"/>
</dbReference>
<feature type="domain" description="D-isomer specific 2-hydroxyacid dehydrogenase NAD-binding" evidence="6">
    <location>
        <begin position="130"/>
        <end position="310"/>
    </location>
</feature>
<dbReference type="Pfam" id="PF00389">
    <property type="entry name" value="2-Hacid_dh"/>
    <property type="match status" value="1"/>
</dbReference>
<dbReference type="InterPro" id="IPR029753">
    <property type="entry name" value="D-isomer_DH_CS"/>
</dbReference>
<dbReference type="PROSITE" id="PS00065">
    <property type="entry name" value="D_2_HYDROXYACID_DH_1"/>
    <property type="match status" value="1"/>
</dbReference>
<comment type="similarity">
    <text evidence="1 4">Belongs to the D-isomer specific 2-hydroxyacid dehydrogenase family.</text>
</comment>
<evidence type="ECO:0000256" key="4">
    <source>
        <dbReference type="RuleBase" id="RU003719"/>
    </source>
</evidence>
<accession>A0AAW0DYB2</accession>
<evidence type="ECO:0000259" key="6">
    <source>
        <dbReference type="Pfam" id="PF02826"/>
    </source>
</evidence>
<dbReference type="PROSITE" id="PS00670">
    <property type="entry name" value="D_2_HYDROXYACID_DH_2"/>
    <property type="match status" value="1"/>
</dbReference>
<dbReference type="InterPro" id="IPR006139">
    <property type="entry name" value="D-isomer_2_OHA_DH_cat_dom"/>
</dbReference>
<dbReference type="Proteomes" id="UP001362999">
    <property type="component" value="Unassembled WGS sequence"/>
</dbReference>
<dbReference type="Pfam" id="PF02826">
    <property type="entry name" value="2-Hacid_dh_C"/>
    <property type="match status" value="1"/>
</dbReference>
<keyword evidence="2 4" id="KW-0560">Oxidoreductase</keyword>
<proteinExistence type="inferred from homology"/>
<dbReference type="SUPFAM" id="SSF52283">
    <property type="entry name" value="Formate/glycerate dehydrogenase catalytic domain-like"/>
    <property type="match status" value="1"/>
</dbReference>
<evidence type="ECO:0000256" key="2">
    <source>
        <dbReference type="ARBA" id="ARBA00023002"/>
    </source>
</evidence>
<feature type="domain" description="D-isomer specific 2-hydroxyacid dehydrogenase catalytic" evidence="5">
    <location>
        <begin position="70"/>
        <end position="343"/>
    </location>
</feature>
<reference evidence="7 8" key="1">
    <citation type="journal article" date="2024" name="J Genomics">
        <title>Draft genome sequencing and assembly of Favolaschia claudopus CIRM-BRFM 2984 isolated from oak limbs.</title>
        <authorList>
            <person name="Navarro D."/>
            <person name="Drula E."/>
            <person name="Chaduli D."/>
            <person name="Cazenave R."/>
            <person name="Ahrendt S."/>
            <person name="Wang J."/>
            <person name="Lipzen A."/>
            <person name="Daum C."/>
            <person name="Barry K."/>
            <person name="Grigoriev I.V."/>
            <person name="Favel A."/>
            <person name="Rosso M.N."/>
            <person name="Martin F."/>
        </authorList>
    </citation>
    <scope>NUCLEOTIDE SEQUENCE [LARGE SCALE GENOMIC DNA]</scope>
    <source>
        <strain evidence="7 8">CIRM-BRFM 2984</strain>
    </source>
</reference>
<dbReference type="PANTHER" id="PTHR10996:SF129">
    <property type="entry name" value="2-HYDROXYACID DEHYDROGENASE C1773.17C-RELATED"/>
    <property type="match status" value="1"/>
</dbReference>
<dbReference type="InterPro" id="IPR050223">
    <property type="entry name" value="D-isomer_2-hydroxyacid_DH"/>
</dbReference>
<dbReference type="InterPro" id="IPR006140">
    <property type="entry name" value="D-isomer_DH_NAD-bd"/>
</dbReference>
<dbReference type="EMBL" id="JAWWNJ010000004">
    <property type="protein sequence ID" value="KAK7057696.1"/>
    <property type="molecule type" value="Genomic_DNA"/>
</dbReference>
<dbReference type="SUPFAM" id="SSF51735">
    <property type="entry name" value="NAD(P)-binding Rossmann-fold domains"/>
    <property type="match status" value="1"/>
</dbReference>
<sequence>MSGRAVLTLGSATFAMEAWESICRQHEVDILPREELPDHTSVANAIAEIVAARAAAGKAPYVAFIWFFDTWKYGPFNENMLGPLIRNGCRLVCGLGAGYDIADIAYLTNQGTYYCNTPTAITVSTANGALMLILAATRAASQGELLTRAGKWRGDVPANTIPLGEDIQGMTLGIIGLGSIGKALAVRAKACGMNIIYYNRRRVAESEENGATFVTFDELLAKADVISVNCPLTPETRHFLGPAEFSKMKTGVFIVNTARGPIIDEEALVQALQSGKVSRVGLDVFEQEPDIHPGLLDPSMTYRVNFQPHMTGRTRQAFCDAELQLFESLEDFMNGKRPRYAVNTLPM</sequence>
<dbReference type="GO" id="GO:0030267">
    <property type="term" value="F:glyoxylate reductase (NADPH) activity"/>
    <property type="evidence" value="ECO:0007669"/>
    <property type="project" value="TreeGrafter"/>
</dbReference>
<organism evidence="7 8">
    <name type="scientific">Favolaschia claudopus</name>
    <dbReference type="NCBI Taxonomy" id="2862362"/>
    <lineage>
        <taxon>Eukaryota</taxon>
        <taxon>Fungi</taxon>
        <taxon>Dikarya</taxon>
        <taxon>Basidiomycota</taxon>
        <taxon>Agaricomycotina</taxon>
        <taxon>Agaricomycetes</taxon>
        <taxon>Agaricomycetidae</taxon>
        <taxon>Agaricales</taxon>
        <taxon>Marasmiineae</taxon>
        <taxon>Mycenaceae</taxon>
        <taxon>Favolaschia</taxon>
    </lineage>
</organism>
<protein>
    <submittedName>
        <fullName evidence="7">D-isomer specific 2-hydroxyacid dehydrogenase</fullName>
    </submittedName>
</protein>
<gene>
    <name evidence="7" type="ORF">R3P38DRAFT_2842539</name>
</gene>
<comment type="caution">
    <text evidence="7">The sequence shown here is derived from an EMBL/GenBank/DDBJ whole genome shotgun (WGS) entry which is preliminary data.</text>
</comment>
<evidence type="ECO:0000259" key="5">
    <source>
        <dbReference type="Pfam" id="PF00389"/>
    </source>
</evidence>
<dbReference type="GO" id="GO:0005829">
    <property type="term" value="C:cytosol"/>
    <property type="evidence" value="ECO:0007669"/>
    <property type="project" value="TreeGrafter"/>
</dbReference>
<dbReference type="InterPro" id="IPR029752">
    <property type="entry name" value="D-isomer_DH_CS1"/>
</dbReference>
<dbReference type="Gene3D" id="3.40.50.720">
    <property type="entry name" value="NAD(P)-binding Rossmann-like Domain"/>
    <property type="match status" value="2"/>
</dbReference>
<evidence type="ECO:0000313" key="7">
    <source>
        <dbReference type="EMBL" id="KAK7057696.1"/>
    </source>
</evidence>
<evidence type="ECO:0000256" key="3">
    <source>
        <dbReference type="ARBA" id="ARBA00023027"/>
    </source>
</evidence>
<dbReference type="InterPro" id="IPR036291">
    <property type="entry name" value="NAD(P)-bd_dom_sf"/>
</dbReference>
<dbReference type="PANTHER" id="PTHR10996">
    <property type="entry name" value="2-HYDROXYACID DEHYDROGENASE-RELATED"/>
    <property type="match status" value="1"/>
</dbReference>
<dbReference type="GO" id="GO:0051287">
    <property type="term" value="F:NAD binding"/>
    <property type="evidence" value="ECO:0007669"/>
    <property type="project" value="InterPro"/>
</dbReference>
<dbReference type="GO" id="GO:0016618">
    <property type="term" value="F:hydroxypyruvate reductase [NAD(P)H] activity"/>
    <property type="evidence" value="ECO:0007669"/>
    <property type="project" value="TreeGrafter"/>
</dbReference>
<dbReference type="AlphaFoldDB" id="A0AAW0DYB2"/>
<name>A0AAW0DYB2_9AGAR</name>
<evidence type="ECO:0000313" key="8">
    <source>
        <dbReference type="Proteomes" id="UP001362999"/>
    </source>
</evidence>
<evidence type="ECO:0000256" key="1">
    <source>
        <dbReference type="ARBA" id="ARBA00005854"/>
    </source>
</evidence>
<keyword evidence="3" id="KW-0520">NAD</keyword>
<dbReference type="CDD" id="cd12168">
    <property type="entry name" value="Mand_dh_like"/>
    <property type="match status" value="1"/>
</dbReference>
<keyword evidence="8" id="KW-1185">Reference proteome</keyword>
<dbReference type="PROSITE" id="PS00671">
    <property type="entry name" value="D_2_HYDROXYACID_DH_3"/>
    <property type="match status" value="1"/>
</dbReference>